<keyword evidence="6 14" id="KW-0808">Transferase</keyword>
<evidence type="ECO:0000256" key="4">
    <source>
        <dbReference type="ARBA" id="ARBA00020963"/>
    </source>
</evidence>
<evidence type="ECO:0000256" key="1">
    <source>
        <dbReference type="ARBA" id="ARBA00005121"/>
    </source>
</evidence>
<dbReference type="InterPro" id="IPR029499">
    <property type="entry name" value="PduO-typ"/>
</dbReference>
<evidence type="ECO:0000256" key="6">
    <source>
        <dbReference type="ARBA" id="ARBA00022679"/>
    </source>
</evidence>
<evidence type="ECO:0000259" key="15">
    <source>
        <dbReference type="Pfam" id="PF01923"/>
    </source>
</evidence>
<dbReference type="Proteomes" id="UP000032737">
    <property type="component" value="Chromosome"/>
</dbReference>
<comment type="similarity">
    <text evidence="2 14">Belongs to the Cob(I)alamin adenosyltransferase family.</text>
</comment>
<evidence type="ECO:0000256" key="12">
    <source>
        <dbReference type="ARBA" id="ARBA00048555"/>
    </source>
</evidence>
<dbReference type="InterPro" id="IPR036451">
    <property type="entry name" value="CblAdoTrfase-like_sf"/>
</dbReference>
<dbReference type="KEGG" id="abra:BN85313190"/>
<organism evidence="16 17">
    <name type="scientific">Acholeplasma brassicae</name>
    <dbReference type="NCBI Taxonomy" id="61635"/>
    <lineage>
        <taxon>Bacteria</taxon>
        <taxon>Bacillati</taxon>
        <taxon>Mycoplasmatota</taxon>
        <taxon>Mollicutes</taxon>
        <taxon>Acholeplasmatales</taxon>
        <taxon>Acholeplasmataceae</taxon>
        <taxon>Acholeplasma</taxon>
    </lineage>
</organism>
<dbReference type="EMBL" id="FO681348">
    <property type="protein sequence ID" value="CCV66340.1"/>
    <property type="molecule type" value="Genomic_DNA"/>
</dbReference>
<dbReference type="STRING" id="61635.BN85313190"/>
<comment type="catalytic activity">
    <reaction evidence="12 14">
        <text>2 cob(II)yrinate a,c diamide + reduced [electron-transfer flavoprotein] + 2 ATP = 2 adenosylcob(III)yrinate a,c-diamide + 2 triphosphate + oxidized [electron-transfer flavoprotein] + 3 H(+)</text>
        <dbReference type="Rhea" id="RHEA:11528"/>
        <dbReference type="Rhea" id="RHEA-COMP:10685"/>
        <dbReference type="Rhea" id="RHEA-COMP:10686"/>
        <dbReference type="ChEBI" id="CHEBI:15378"/>
        <dbReference type="ChEBI" id="CHEBI:18036"/>
        <dbReference type="ChEBI" id="CHEBI:30616"/>
        <dbReference type="ChEBI" id="CHEBI:57692"/>
        <dbReference type="ChEBI" id="CHEBI:58307"/>
        <dbReference type="ChEBI" id="CHEBI:58503"/>
        <dbReference type="ChEBI" id="CHEBI:58537"/>
        <dbReference type="EC" id="2.5.1.17"/>
    </reaction>
</comment>
<keyword evidence="7 14" id="KW-0547">Nucleotide-binding</keyword>
<dbReference type="RefSeq" id="WP_030005200.1">
    <property type="nucleotide sequence ID" value="NC_022549.1"/>
</dbReference>
<evidence type="ECO:0000256" key="5">
    <source>
        <dbReference type="ARBA" id="ARBA00022573"/>
    </source>
</evidence>
<gene>
    <name evidence="16" type="primary">PduO</name>
    <name evidence="16" type="ORF">BN85313190</name>
</gene>
<keyword evidence="8 14" id="KW-0067">ATP-binding</keyword>
<dbReference type="EC" id="2.5.1.17" evidence="3 14"/>
<dbReference type="GO" id="GO:0008817">
    <property type="term" value="F:corrinoid adenosyltransferase activity"/>
    <property type="evidence" value="ECO:0007669"/>
    <property type="project" value="UniProtKB-UniRule"/>
</dbReference>
<evidence type="ECO:0000256" key="3">
    <source>
        <dbReference type="ARBA" id="ARBA00012454"/>
    </source>
</evidence>
<dbReference type="HOGENOM" id="CLU_083486_0_2_14"/>
<sequence length="174" mass="19811">MKIYTKRGDLGETDLIGKRTLKSDVIIELVGQIDEACVRIAYCKHEINHQEVLDELSSINNHLFTISSALVDVNHRLNLSISDQSVASLEMKIDQIEASLVPLKNFITYDGTLAAIHISSLRSQIRSIERLLVKVEANKEMIQYVNRLSDYLFVLMRQINKEAGNKEKKLETIK</sequence>
<evidence type="ECO:0000256" key="10">
    <source>
        <dbReference type="ARBA" id="ARBA00033334"/>
    </source>
</evidence>
<accession>U4KPN4</accession>
<comment type="pathway">
    <text evidence="1 14">Cofactor biosynthesis; adenosylcobalamin biosynthesis; adenosylcobalamin from cob(II)yrinate a,c-diamide: step 2/7.</text>
</comment>
<name>U4KPN4_9MOLU</name>
<evidence type="ECO:0000256" key="8">
    <source>
        <dbReference type="ARBA" id="ARBA00022840"/>
    </source>
</evidence>
<dbReference type="AlphaFoldDB" id="U4KPN4"/>
<feature type="domain" description="Cobalamin adenosyltransferase-like" evidence="15">
    <location>
        <begin position="3"/>
        <end position="158"/>
    </location>
</feature>
<evidence type="ECO:0000256" key="13">
    <source>
        <dbReference type="ARBA" id="ARBA00048692"/>
    </source>
</evidence>
<dbReference type="InterPro" id="IPR016030">
    <property type="entry name" value="CblAdoTrfase-like"/>
</dbReference>
<comment type="catalytic activity">
    <reaction evidence="13 14">
        <text>2 cob(II)alamin + reduced [electron-transfer flavoprotein] + 2 ATP = 2 adenosylcob(III)alamin + 2 triphosphate + oxidized [electron-transfer flavoprotein] + 3 H(+)</text>
        <dbReference type="Rhea" id="RHEA:28671"/>
        <dbReference type="Rhea" id="RHEA-COMP:10685"/>
        <dbReference type="Rhea" id="RHEA-COMP:10686"/>
        <dbReference type="ChEBI" id="CHEBI:15378"/>
        <dbReference type="ChEBI" id="CHEBI:16304"/>
        <dbReference type="ChEBI" id="CHEBI:18036"/>
        <dbReference type="ChEBI" id="CHEBI:18408"/>
        <dbReference type="ChEBI" id="CHEBI:30616"/>
        <dbReference type="ChEBI" id="CHEBI:57692"/>
        <dbReference type="ChEBI" id="CHEBI:58307"/>
        <dbReference type="EC" id="2.5.1.17"/>
    </reaction>
</comment>
<dbReference type="GO" id="GO:0009236">
    <property type="term" value="P:cobalamin biosynthetic process"/>
    <property type="evidence" value="ECO:0007669"/>
    <property type="project" value="UniProtKB-UniRule"/>
</dbReference>
<dbReference type="PANTHER" id="PTHR12213:SF0">
    <property type="entry name" value="CORRINOID ADENOSYLTRANSFERASE MMAB"/>
    <property type="match status" value="1"/>
</dbReference>
<keyword evidence="5 14" id="KW-0169">Cobalamin biosynthesis</keyword>
<evidence type="ECO:0000313" key="17">
    <source>
        <dbReference type="Proteomes" id="UP000032737"/>
    </source>
</evidence>
<proteinExistence type="inferred from homology"/>
<dbReference type="OrthoDB" id="9778896at2"/>
<evidence type="ECO:0000256" key="14">
    <source>
        <dbReference type="RuleBase" id="RU366026"/>
    </source>
</evidence>
<reference evidence="16 17" key="1">
    <citation type="journal article" date="2013" name="J. Mol. Microbiol. Biotechnol.">
        <title>Analysis of the Complete Genomes of Acholeplasma brassicae , A. palmae and A. laidlawii and Their Comparison to the Obligate Parasites from ' Candidatus Phytoplasma'.</title>
        <authorList>
            <person name="Kube M."/>
            <person name="Siewert C."/>
            <person name="Migdoll A.M."/>
            <person name="Duduk B."/>
            <person name="Holz S."/>
            <person name="Rabus R."/>
            <person name="Seemuller E."/>
            <person name="Mitrovic J."/>
            <person name="Muller I."/>
            <person name="Buttner C."/>
            <person name="Reinhardt R."/>
        </authorList>
    </citation>
    <scope>NUCLEOTIDE SEQUENCE [LARGE SCALE GENOMIC DNA]</scope>
    <source>
        <strain evidence="17">0502</strain>
    </source>
</reference>
<evidence type="ECO:0000256" key="11">
    <source>
        <dbReference type="ARBA" id="ARBA00033354"/>
    </source>
</evidence>
<keyword evidence="17" id="KW-1185">Reference proteome</keyword>
<dbReference type="NCBIfam" id="TIGR00636">
    <property type="entry name" value="PduO_Nterm"/>
    <property type="match status" value="1"/>
</dbReference>
<dbReference type="SUPFAM" id="SSF89028">
    <property type="entry name" value="Cobalamin adenosyltransferase-like"/>
    <property type="match status" value="1"/>
</dbReference>
<dbReference type="UniPathway" id="UPA00148">
    <property type="reaction ID" value="UER00233"/>
</dbReference>
<dbReference type="Pfam" id="PF01923">
    <property type="entry name" value="Cob_adeno_trans"/>
    <property type="match status" value="1"/>
</dbReference>
<dbReference type="Gene3D" id="1.20.1200.10">
    <property type="entry name" value="Cobalamin adenosyltransferase-like"/>
    <property type="match status" value="1"/>
</dbReference>
<dbReference type="PANTHER" id="PTHR12213">
    <property type="entry name" value="CORRINOID ADENOSYLTRANSFERASE"/>
    <property type="match status" value="1"/>
</dbReference>
<evidence type="ECO:0000256" key="2">
    <source>
        <dbReference type="ARBA" id="ARBA00007487"/>
    </source>
</evidence>
<evidence type="ECO:0000313" key="16">
    <source>
        <dbReference type="EMBL" id="CCV66340.1"/>
    </source>
</evidence>
<evidence type="ECO:0000256" key="9">
    <source>
        <dbReference type="ARBA" id="ARBA00031529"/>
    </source>
</evidence>
<dbReference type="GO" id="GO:0005524">
    <property type="term" value="F:ATP binding"/>
    <property type="evidence" value="ECO:0007669"/>
    <property type="project" value="UniProtKB-UniRule"/>
</dbReference>
<protein>
    <recommendedName>
        <fullName evidence="4 14">Corrinoid adenosyltransferase</fullName>
        <ecNumber evidence="3 14">2.5.1.17</ecNumber>
    </recommendedName>
    <alternativeName>
        <fullName evidence="9 14">Cob(II)alamin adenosyltransferase</fullName>
    </alternativeName>
    <alternativeName>
        <fullName evidence="11 14">Cob(II)yrinic acid a,c-diamide adenosyltransferase</fullName>
    </alternativeName>
    <alternativeName>
        <fullName evidence="10 14">Cobinamide/cobalamin adenosyltransferase</fullName>
    </alternativeName>
</protein>
<evidence type="ECO:0000256" key="7">
    <source>
        <dbReference type="ARBA" id="ARBA00022741"/>
    </source>
</evidence>